<accession>I3ZYR2</accession>
<keyword evidence="1" id="KW-0812">Transmembrane</keyword>
<dbReference type="HOGENOM" id="CLU_1676096_0_0_10"/>
<keyword evidence="1" id="KW-0472">Membrane</keyword>
<evidence type="ECO:0000313" key="2">
    <source>
        <dbReference type="EMBL" id="AFL96846.1"/>
    </source>
</evidence>
<dbReference type="RefSeq" id="WP_014790467.1">
    <property type="nucleotide sequence ID" value="NC_018016.1"/>
</dbReference>
<dbReference type="EMBL" id="CP003283">
    <property type="protein sequence ID" value="AFL96846.1"/>
    <property type="molecule type" value="Genomic_DNA"/>
</dbReference>
<feature type="transmembrane region" description="Helical" evidence="1">
    <location>
        <begin position="92"/>
        <end position="116"/>
    </location>
</feature>
<proteinExistence type="predicted"/>
<name>I3ZYR2_ORNRL</name>
<sequence length="157" mass="18187">MKNNIDVKGYTDFANLPFGLQYISAFFLVFGLAFCGSVFFSYLIFKEELSGFNQVYANLLIAFVIVTPYFVNKMIQRKKTKNYESKVKVVNIPLGIQYVLAFFLIFGVAFCSYIFFSYLVFGERLNGFSQIYINLLITFVIITSYFINKMIKNKKEA</sequence>
<feature type="transmembrane region" description="Helical" evidence="1">
    <location>
        <begin position="20"/>
        <end position="45"/>
    </location>
</feature>
<feature type="transmembrane region" description="Helical" evidence="1">
    <location>
        <begin position="128"/>
        <end position="147"/>
    </location>
</feature>
<dbReference type="AlphaFoldDB" id="I3ZYR2"/>
<dbReference type="KEGG" id="orh:Ornrh_0646"/>
<dbReference type="GeneID" id="97257376"/>
<feature type="transmembrane region" description="Helical" evidence="1">
    <location>
        <begin position="51"/>
        <end position="71"/>
    </location>
</feature>
<evidence type="ECO:0000256" key="1">
    <source>
        <dbReference type="SAM" id="Phobius"/>
    </source>
</evidence>
<evidence type="ECO:0000313" key="3">
    <source>
        <dbReference type="Proteomes" id="UP000006051"/>
    </source>
</evidence>
<protein>
    <submittedName>
        <fullName evidence="2">Uncharacterized protein</fullName>
    </submittedName>
</protein>
<organism evidence="2 3">
    <name type="scientific">Ornithobacterium rhinotracheale (strain ATCC 51463 / DSM 15997 / CCUG 23171 / CIP 104009 / LMG 9086)</name>
    <dbReference type="NCBI Taxonomy" id="867902"/>
    <lineage>
        <taxon>Bacteria</taxon>
        <taxon>Pseudomonadati</taxon>
        <taxon>Bacteroidota</taxon>
        <taxon>Flavobacteriia</taxon>
        <taxon>Flavobacteriales</taxon>
        <taxon>Weeksellaceae</taxon>
        <taxon>Ornithobacterium</taxon>
    </lineage>
</organism>
<gene>
    <name evidence="2" type="ordered locus">Ornrh_0646</name>
</gene>
<reference evidence="2 3" key="1">
    <citation type="submission" date="2012-06" db="EMBL/GenBank/DDBJ databases">
        <title>The complete genome of Ornithobacterium rhinotracheale DSM 15997.</title>
        <authorList>
            <consortium name="US DOE Joint Genome Institute (JGI-PGF)"/>
            <person name="Lucas S."/>
            <person name="Copeland A."/>
            <person name="Lapidus A."/>
            <person name="Goodwin L."/>
            <person name="Pitluck S."/>
            <person name="Peters L."/>
            <person name="Mikhailova N."/>
            <person name="Teshima H."/>
            <person name="Kyrpides N."/>
            <person name="Mavromatis K."/>
            <person name="Pagani I."/>
            <person name="Ivanova N."/>
            <person name="Ovchinnikova G."/>
            <person name="Zeytun A."/>
            <person name="Detter J.C."/>
            <person name="Han C."/>
            <person name="Land M."/>
            <person name="Hauser L."/>
            <person name="Markowitz V."/>
            <person name="Cheng J.-F."/>
            <person name="Hugenholtz P."/>
            <person name="Woyke T."/>
            <person name="Wu D."/>
            <person name="Lang E."/>
            <person name="Kopitz M."/>
            <person name="Brambilla E."/>
            <person name="Klenk H.-P."/>
            <person name="Eisen J.A."/>
        </authorList>
    </citation>
    <scope>NUCLEOTIDE SEQUENCE [LARGE SCALE GENOMIC DNA]</scope>
    <source>
        <strain evidence="3">ATCC 51463 / DSM 15997 / CCUG 23171 / LMG 9086</strain>
    </source>
</reference>
<keyword evidence="3" id="KW-1185">Reference proteome</keyword>
<dbReference type="GeneID" id="71569431"/>
<keyword evidence="1" id="KW-1133">Transmembrane helix</keyword>
<dbReference type="Proteomes" id="UP000006051">
    <property type="component" value="Chromosome"/>
</dbReference>